<sequence length="55" mass="5995">MPSSQSSQTRTQPGVSVSLTDGLDTHPKPLNSEGNNSQGSEDEWSTDERNFSKRS</sequence>
<accession>A0A0L0EZJ3</accession>
<dbReference type="AlphaFoldDB" id="A0A0L0EZJ3"/>
<dbReference type="RefSeq" id="XP_014143701.1">
    <property type="nucleotide sequence ID" value="XM_014288226.1"/>
</dbReference>
<organism evidence="2 3">
    <name type="scientific">Sphaeroforma arctica JP610</name>
    <dbReference type="NCBI Taxonomy" id="667725"/>
    <lineage>
        <taxon>Eukaryota</taxon>
        <taxon>Ichthyosporea</taxon>
        <taxon>Ichthyophonida</taxon>
        <taxon>Sphaeroforma</taxon>
    </lineage>
</organism>
<dbReference type="Proteomes" id="UP000054560">
    <property type="component" value="Unassembled WGS sequence"/>
</dbReference>
<feature type="compositionally biased region" description="Basic and acidic residues" evidence="1">
    <location>
        <begin position="46"/>
        <end position="55"/>
    </location>
</feature>
<dbReference type="EMBL" id="KQ253270">
    <property type="protein sequence ID" value="KNC69799.1"/>
    <property type="molecule type" value="Genomic_DNA"/>
</dbReference>
<feature type="compositionally biased region" description="Polar residues" evidence="1">
    <location>
        <begin position="9"/>
        <end position="19"/>
    </location>
</feature>
<name>A0A0L0EZJ3_9EUKA</name>
<protein>
    <submittedName>
        <fullName evidence="2">Uncharacterized protein</fullName>
    </submittedName>
</protein>
<dbReference type="GeneID" id="25918188"/>
<feature type="non-terminal residue" evidence="2">
    <location>
        <position position="55"/>
    </location>
</feature>
<gene>
    <name evidence="2" type="ORF">SARC_17684</name>
</gene>
<reference evidence="2 3" key="1">
    <citation type="submission" date="2011-02" db="EMBL/GenBank/DDBJ databases">
        <title>The Genome Sequence of Sphaeroforma arctica JP610.</title>
        <authorList>
            <consortium name="The Broad Institute Genome Sequencing Platform"/>
            <person name="Russ C."/>
            <person name="Cuomo C."/>
            <person name="Young S.K."/>
            <person name="Zeng Q."/>
            <person name="Gargeya S."/>
            <person name="Alvarado L."/>
            <person name="Berlin A."/>
            <person name="Chapman S.B."/>
            <person name="Chen Z."/>
            <person name="Freedman E."/>
            <person name="Gellesch M."/>
            <person name="Goldberg J."/>
            <person name="Griggs A."/>
            <person name="Gujja S."/>
            <person name="Heilman E."/>
            <person name="Heiman D."/>
            <person name="Howarth C."/>
            <person name="Mehta T."/>
            <person name="Neiman D."/>
            <person name="Pearson M."/>
            <person name="Roberts A."/>
            <person name="Saif S."/>
            <person name="Shea T."/>
            <person name="Shenoy N."/>
            <person name="Sisk P."/>
            <person name="Stolte C."/>
            <person name="Sykes S."/>
            <person name="White J."/>
            <person name="Yandava C."/>
            <person name="Burger G."/>
            <person name="Gray M.W."/>
            <person name="Holland P.W.H."/>
            <person name="King N."/>
            <person name="Lang F.B.F."/>
            <person name="Roger A.J."/>
            <person name="Ruiz-Trillo I."/>
            <person name="Haas B."/>
            <person name="Nusbaum C."/>
            <person name="Birren B."/>
        </authorList>
    </citation>
    <scope>NUCLEOTIDE SEQUENCE [LARGE SCALE GENOMIC DNA]</scope>
    <source>
        <strain evidence="2 3">JP610</strain>
    </source>
</reference>
<evidence type="ECO:0000313" key="3">
    <source>
        <dbReference type="Proteomes" id="UP000054560"/>
    </source>
</evidence>
<feature type="region of interest" description="Disordered" evidence="1">
    <location>
        <begin position="1"/>
        <end position="55"/>
    </location>
</feature>
<evidence type="ECO:0000313" key="2">
    <source>
        <dbReference type="EMBL" id="KNC69799.1"/>
    </source>
</evidence>
<keyword evidence="3" id="KW-1185">Reference proteome</keyword>
<evidence type="ECO:0000256" key="1">
    <source>
        <dbReference type="SAM" id="MobiDB-lite"/>
    </source>
</evidence>
<proteinExistence type="predicted"/>